<organism evidence="1 2">
    <name type="scientific">Daphnia magna</name>
    <dbReference type="NCBI Taxonomy" id="35525"/>
    <lineage>
        <taxon>Eukaryota</taxon>
        <taxon>Metazoa</taxon>
        <taxon>Ecdysozoa</taxon>
        <taxon>Arthropoda</taxon>
        <taxon>Crustacea</taxon>
        <taxon>Branchiopoda</taxon>
        <taxon>Diplostraca</taxon>
        <taxon>Cladocera</taxon>
        <taxon>Anomopoda</taxon>
        <taxon>Daphniidae</taxon>
        <taxon>Daphnia</taxon>
    </lineage>
</organism>
<dbReference type="EMBL" id="JAOYFB010000038">
    <property type="protein sequence ID" value="KAK4028214.1"/>
    <property type="molecule type" value="Genomic_DNA"/>
</dbReference>
<gene>
    <name evidence="1" type="ORF">OUZ56_017494</name>
</gene>
<accession>A0ABR0ASY2</accession>
<proteinExistence type="predicted"/>
<evidence type="ECO:0000313" key="2">
    <source>
        <dbReference type="Proteomes" id="UP001234178"/>
    </source>
</evidence>
<sequence length="422" mass="46961">MFARHEATTYFASQIELLFHIVAPSRANGTAKTNSIHSSVTCSWQRLRLFWTGFGLSVCVLPRGGKLAPAEYLCFLPSVNPYSTFLPSDVESASNICQDICVLHAGSSKGIICLVITLEVQWMCETKLKFNDPVLILCPGWHVYRDVVSCLTSSSDSRDLGWCCASWWRAGDLLHSGKAHETRSRFPFRIGGNSYLAPVSETTSAPEEERCRAGPVKDISSLEGEERTAGYQASHVFRLVFQGEASGNYSWWLLSKLVPGIALPSYFPKSWTALTGGLRRRHRRQFLYFHRRIHQSAPSRLASLEARVQKMDPASAYLSLQSPLIHGSRRYSPNWQHSWMLVSEPRRMVSCGAALDICSLTVGSLQGEELSNPGDGPDIVIISEAACSRLQPAGPRRKTGPLRDWEGCKIRLKNFHTQCPVG</sequence>
<name>A0ABR0ASY2_9CRUS</name>
<protein>
    <submittedName>
        <fullName evidence="1">Uncharacterized protein</fullName>
    </submittedName>
</protein>
<dbReference type="Proteomes" id="UP001234178">
    <property type="component" value="Unassembled WGS sequence"/>
</dbReference>
<reference evidence="1 2" key="1">
    <citation type="journal article" date="2023" name="Nucleic Acids Res.">
        <title>The hologenome of Daphnia magna reveals possible DNA methylation and microbiome-mediated evolution of the host genome.</title>
        <authorList>
            <person name="Chaturvedi A."/>
            <person name="Li X."/>
            <person name="Dhandapani V."/>
            <person name="Marshall H."/>
            <person name="Kissane S."/>
            <person name="Cuenca-Cambronero M."/>
            <person name="Asole G."/>
            <person name="Calvet F."/>
            <person name="Ruiz-Romero M."/>
            <person name="Marangio P."/>
            <person name="Guigo R."/>
            <person name="Rago D."/>
            <person name="Mirbahai L."/>
            <person name="Eastwood N."/>
            <person name="Colbourne J.K."/>
            <person name="Zhou J."/>
            <person name="Mallon E."/>
            <person name="Orsini L."/>
        </authorList>
    </citation>
    <scope>NUCLEOTIDE SEQUENCE [LARGE SCALE GENOMIC DNA]</scope>
    <source>
        <strain evidence="1">LRV0_1</strain>
    </source>
</reference>
<comment type="caution">
    <text evidence="1">The sequence shown here is derived from an EMBL/GenBank/DDBJ whole genome shotgun (WGS) entry which is preliminary data.</text>
</comment>
<evidence type="ECO:0000313" key="1">
    <source>
        <dbReference type="EMBL" id="KAK4028214.1"/>
    </source>
</evidence>
<keyword evidence="2" id="KW-1185">Reference proteome</keyword>